<name>A0AAN7U766_9MYCE</name>
<dbReference type="PANTHER" id="PTHR38567:SF1">
    <property type="entry name" value="DUF4291 DOMAIN-CONTAINING PROTEIN"/>
    <property type="match status" value="1"/>
</dbReference>
<dbReference type="EMBL" id="JAVFKY010000001">
    <property type="protein sequence ID" value="KAK5583467.1"/>
    <property type="molecule type" value="Genomic_DNA"/>
</dbReference>
<gene>
    <name evidence="1" type="ORF">RB653_005062</name>
</gene>
<evidence type="ECO:0008006" key="3">
    <source>
        <dbReference type="Google" id="ProtNLM"/>
    </source>
</evidence>
<proteinExistence type="predicted"/>
<dbReference type="PANTHER" id="PTHR38567">
    <property type="entry name" value="DUF4291 DOMAIN-CONTAINING PROTEIN"/>
    <property type="match status" value="1"/>
</dbReference>
<evidence type="ECO:0000313" key="2">
    <source>
        <dbReference type="Proteomes" id="UP001344447"/>
    </source>
</evidence>
<accession>A0AAN7U766</accession>
<reference evidence="1 2" key="1">
    <citation type="submission" date="2023-11" db="EMBL/GenBank/DDBJ databases">
        <title>Dfirmibasis_genome.</title>
        <authorList>
            <person name="Edelbroek B."/>
            <person name="Kjellin J."/>
            <person name="Jerlstrom-Hultqvist J."/>
            <person name="Soderbom F."/>
        </authorList>
    </citation>
    <scope>NUCLEOTIDE SEQUENCE [LARGE SCALE GENOMIC DNA]</scope>
    <source>
        <strain evidence="1 2">TNS-C-14</strain>
    </source>
</reference>
<sequence length="193" mass="22397">MTDPNYKKTIRAIYTDETVRVYQAFNSKIADDAILNQRFTLESGWSDNRTTWIKPSFCWVLYRSGYASKHNQERILAIDIKREAFEWILENHTDAHEKGKSSIPSSKKKIVVQWDPERNILVSKLDGCGDIRSIQVGVKKAKIKEYNEQWIQAITDVTPIAHQIKKELDNGDLEKAKSLLPNELLYTPKNVRF</sequence>
<comment type="caution">
    <text evidence="1">The sequence shown here is derived from an EMBL/GenBank/DDBJ whole genome shotgun (WGS) entry which is preliminary data.</text>
</comment>
<keyword evidence="2" id="KW-1185">Reference proteome</keyword>
<protein>
    <recommendedName>
        <fullName evidence="3">DUF4291 domain-containing protein</fullName>
    </recommendedName>
</protein>
<organism evidence="1 2">
    <name type="scientific">Dictyostelium firmibasis</name>
    <dbReference type="NCBI Taxonomy" id="79012"/>
    <lineage>
        <taxon>Eukaryota</taxon>
        <taxon>Amoebozoa</taxon>
        <taxon>Evosea</taxon>
        <taxon>Eumycetozoa</taxon>
        <taxon>Dictyostelia</taxon>
        <taxon>Dictyosteliales</taxon>
        <taxon>Dictyosteliaceae</taxon>
        <taxon>Dictyostelium</taxon>
    </lineage>
</organism>
<dbReference type="Pfam" id="PF14124">
    <property type="entry name" value="DUF4291"/>
    <property type="match status" value="1"/>
</dbReference>
<dbReference type="Proteomes" id="UP001344447">
    <property type="component" value="Unassembled WGS sequence"/>
</dbReference>
<evidence type="ECO:0000313" key="1">
    <source>
        <dbReference type="EMBL" id="KAK5583467.1"/>
    </source>
</evidence>
<dbReference type="AlphaFoldDB" id="A0AAN7U766"/>
<dbReference type="InterPro" id="IPR025633">
    <property type="entry name" value="DUF4291"/>
</dbReference>